<gene>
    <name evidence="7 9 10" type="ORF">SRAE_1000149100</name>
</gene>
<feature type="region of interest" description="Disordered" evidence="4">
    <location>
        <begin position="1"/>
        <end position="36"/>
    </location>
</feature>
<dbReference type="WormBase" id="SRAE_1000149100">
    <property type="protein sequence ID" value="SRP09223"/>
    <property type="gene ID" value="WBGene00258098"/>
</dbReference>
<dbReference type="Proteomes" id="UP000035682">
    <property type="component" value="Unplaced"/>
</dbReference>
<dbReference type="SMART" id="SM00490">
    <property type="entry name" value="HELICc"/>
    <property type="match status" value="1"/>
</dbReference>
<feature type="domain" description="Helicase C-terminal" evidence="6">
    <location>
        <begin position="784"/>
        <end position="943"/>
    </location>
</feature>
<evidence type="ECO:0000259" key="5">
    <source>
        <dbReference type="PROSITE" id="PS51192"/>
    </source>
</evidence>
<dbReference type="WBParaSite" id="SRAE_1000149100.1">
    <property type="protein sequence ID" value="SRAE_1000149100.1"/>
    <property type="gene ID" value="WBGene00258098"/>
</dbReference>
<dbReference type="EMBL" id="LN609528">
    <property type="protein sequence ID" value="CEF63228.1"/>
    <property type="molecule type" value="Genomic_DNA"/>
</dbReference>
<keyword evidence="8" id="KW-1185">Reference proteome</keyword>
<dbReference type="GO" id="GO:0005524">
    <property type="term" value="F:ATP binding"/>
    <property type="evidence" value="ECO:0007669"/>
    <property type="project" value="UniProtKB-KW"/>
</dbReference>
<dbReference type="STRING" id="34506.A0A090MVY7"/>
<proteinExistence type="predicted"/>
<dbReference type="eggNOG" id="KOG2812">
    <property type="taxonomic scope" value="Eukaryota"/>
</dbReference>
<evidence type="ECO:0000256" key="2">
    <source>
        <dbReference type="ARBA" id="ARBA00022801"/>
    </source>
</evidence>
<dbReference type="GeneID" id="36375593"/>
<keyword evidence="3" id="KW-0067">ATP-binding</keyword>
<keyword evidence="2" id="KW-0378">Hydrolase</keyword>
<dbReference type="InterPro" id="IPR050628">
    <property type="entry name" value="SNF2_RAD54_helicase_TF"/>
</dbReference>
<feature type="domain" description="Helicase ATP-binding" evidence="5">
    <location>
        <begin position="382"/>
        <end position="592"/>
    </location>
</feature>
<dbReference type="Pfam" id="PF00176">
    <property type="entry name" value="SNF2-rel_dom"/>
    <property type="match status" value="1"/>
</dbReference>
<dbReference type="CTD" id="36375593"/>
<organism evidence="7">
    <name type="scientific">Strongyloides ratti</name>
    <name type="common">Parasitic roundworm</name>
    <dbReference type="NCBI Taxonomy" id="34506"/>
    <lineage>
        <taxon>Eukaryota</taxon>
        <taxon>Metazoa</taxon>
        <taxon>Ecdysozoa</taxon>
        <taxon>Nematoda</taxon>
        <taxon>Chromadorea</taxon>
        <taxon>Rhabditida</taxon>
        <taxon>Tylenchina</taxon>
        <taxon>Panagrolaimomorpha</taxon>
        <taxon>Strongyloidoidea</taxon>
        <taxon>Strongyloididae</taxon>
        <taxon>Strongyloides</taxon>
    </lineage>
</organism>
<evidence type="ECO:0000256" key="4">
    <source>
        <dbReference type="SAM" id="MobiDB-lite"/>
    </source>
</evidence>
<dbReference type="InterPro" id="IPR000330">
    <property type="entry name" value="SNF2_N"/>
</dbReference>
<dbReference type="InterPro" id="IPR014001">
    <property type="entry name" value="Helicase_ATP-bd"/>
</dbReference>
<dbReference type="InterPro" id="IPR038718">
    <property type="entry name" value="SNF2-like_sf"/>
</dbReference>
<dbReference type="PROSITE" id="PS51194">
    <property type="entry name" value="HELICASE_CTER"/>
    <property type="match status" value="1"/>
</dbReference>
<dbReference type="PROSITE" id="PS51192">
    <property type="entry name" value="HELICASE_ATP_BIND_1"/>
    <property type="match status" value="1"/>
</dbReference>
<dbReference type="GO" id="GO:0016787">
    <property type="term" value="F:hydrolase activity"/>
    <property type="evidence" value="ECO:0007669"/>
    <property type="project" value="UniProtKB-KW"/>
</dbReference>
<dbReference type="PANTHER" id="PTHR45626">
    <property type="entry name" value="TRANSCRIPTION TERMINATION FACTOR 2-RELATED"/>
    <property type="match status" value="1"/>
</dbReference>
<reference evidence="9" key="2">
    <citation type="submission" date="2020-12" db="UniProtKB">
        <authorList>
            <consortium name="WormBaseParasite"/>
        </authorList>
    </citation>
    <scope>IDENTIFICATION</scope>
</reference>
<dbReference type="OrthoDB" id="423559at2759"/>
<accession>A0A090MVY7</accession>
<dbReference type="SMART" id="SM00487">
    <property type="entry name" value="DEXDc"/>
    <property type="match status" value="1"/>
</dbReference>
<reference evidence="7 8" key="1">
    <citation type="submission" date="2014-09" db="EMBL/GenBank/DDBJ databases">
        <authorList>
            <person name="Martin A.A."/>
        </authorList>
    </citation>
    <scope>NUCLEOTIDE SEQUENCE</scope>
    <source>
        <strain evidence="8">ED321</strain>
        <strain evidence="7">ED321 Heterogonic</strain>
    </source>
</reference>
<dbReference type="PANTHER" id="PTHR45626:SF50">
    <property type="entry name" value="TRANSCRIPTION TERMINATION FACTOR 2"/>
    <property type="match status" value="1"/>
</dbReference>
<dbReference type="GO" id="GO:0008094">
    <property type="term" value="F:ATP-dependent activity, acting on DNA"/>
    <property type="evidence" value="ECO:0007669"/>
    <property type="project" value="TreeGrafter"/>
</dbReference>
<evidence type="ECO:0000256" key="3">
    <source>
        <dbReference type="ARBA" id="ARBA00022840"/>
    </source>
</evidence>
<evidence type="ECO:0000256" key="1">
    <source>
        <dbReference type="ARBA" id="ARBA00022741"/>
    </source>
</evidence>
<keyword evidence="1" id="KW-0547">Nucleotide-binding</keyword>
<dbReference type="CDD" id="cd18793">
    <property type="entry name" value="SF2_C_SNF"/>
    <property type="match status" value="1"/>
</dbReference>
<evidence type="ECO:0000313" key="7">
    <source>
        <dbReference type="EMBL" id="CEF63228.1"/>
    </source>
</evidence>
<evidence type="ECO:0000313" key="8">
    <source>
        <dbReference type="Proteomes" id="UP000035682"/>
    </source>
</evidence>
<dbReference type="GO" id="GO:0005634">
    <property type="term" value="C:nucleus"/>
    <property type="evidence" value="ECO:0007669"/>
    <property type="project" value="TreeGrafter"/>
</dbReference>
<dbReference type="SUPFAM" id="SSF52540">
    <property type="entry name" value="P-loop containing nucleoside triphosphate hydrolases"/>
    <property type="match status" value="2"/>
</dbReference>
<dbReference type="InterPro" id="IPR049730">
    <property type="entry name" value="SNF2/RAD54-like_C"/>
</dbReference>
<dbReference type="eggNOG" id="KOG4439">
    <property type="taxonomic scope" value="Eukaryota"/>
</dbReference>
<dbReference type="Gene3D" id="3.40.50.300">
    <property type="entry name" value="P-loop containing nucleotide triphosphate hydrolases"/>
    <property type="match status" value="1"/>
</dbReference>
<evidence type="ECO:0000259" key="6">
    <source>
        <dbReference type="PROSITE" id="PS51194"/>
    </source>
</evidence>
<evidence type="ECO:0000313" key="10">
    <source>
        <dbReference type="WormBase" id="SRAE_1000149100"/>
    </source>
</evidence>
<dbReference type="RefSeq" id="XP_024502430.1">
    <property type="nucleotide sequence ID" value="XM_024648453.1"/>
</dbReference>
<dbReference type="InterPro" id="IPR027417">
    <property type="entry name" value="P-loop_NTPase"/>
</dbReference>
<dbReference type="CDD" id="cd18008">
    <property type="entry name" value="DEXDc_SHPRH-like"/>
    <property type="match status" value="1"/>
</dbReference>
<name>A0A090MVY7_STRRB</name>
<dbReference type="Gene3D" id="3.40.50.10810">
    <property type="entry name" value="Tandem AAA-ATPase domain"/>
    <property type="match status" value="1"/>
</dbReference>
<dbReference type="AlphaFoldDB" id="A0A090MVY7"/>
<dbReference type="InterPro" id="IPR001650">
    <property type="entry name" value="Helicase_C-like"/>
</dbReference>
<dbReference type="GO" id="GO:0006281">
    <property type="term" value="P:DNA repair"/>
    <property type="evidence" value="ECO:0007669"/>
    <property type="project" value="TreeGrafter"/>
</dbReference>
<protein>
    <submittedName>
        <fullName evidence="7 9">Transcription termination factor 2</fullName>
    </submittedName>
</protein>
<sequence length="949" mass="109388">MSSGFYEPNLLNSNDLKGSRNDPIIISEDSDDSDSSESLSLFQNVLTPDVSKMAYHITDYFEPLPDSFDGNKKIISNKNNCNDHSFQSIKRQRHLLDDEEIMEDGEIEILYIKKTKLNDDTNEEDQTSFYDKSYNTQFQPIEKEGSPKSNNFFTKMLQSYTGDLFLKDDINRFSINESSISKEENVNVSTEHCFPYKFNESSNSLKYEESSSYGSFLVQKAASMLFNKNVNNPSNQLKNNLFDEYIINKKTNDYGDKGLNSPYFDYFCNGDLTLERGIDFVDGNEVNFKEKQLQNYRSCGKLITLNDVTIGNIISLDTTKETLKGRKSELHWGTISSNVNDLFKTILDFLEHYDKKLKIETPSNFRGNLKPYQEEGLAFLVKRENSFPCGGILADDMGLGKTAQMISLILHQKNLIKDSELEGIRVRAAKARHLLPINATLIIATTGLIGQWKSEIEKFAKHGQLNVGIFHGTNRTTNHRDLESFDVILTSYGVVLSELRYLLEDSEEEDDDRRNNKSKKKNKTLPLHFSVLTKVCFQRIILDEAHSIKNRKSLVSKACMNLSGLRRWCVTGTPIHNDLWDAFSLFRFLRTYPLDQEYAWKNFISTLNKHGLSRLEILVEAILLRRTKDQHDEDDMDPRERVVYDQMFKAAQEFVRSFLEKCTNSDIDCGNPKKVKNKKNLFLNATELLDDCENRFQNMACILAFLLRLRQACNHMFLTKSGLDLSCLDGGEDINMKEKISTAIKDSLDIFTTKNYNKSNNKNKHLEVFEDSFISSKLLVLLERIDKILEETDDKIIVVSQWTSMLRLIHPHLKKRQIDFVEITGEVDSKVRQLAQNDINNCEINKRIMLLSLNAGGLGLNLIGANHIFILDPHWNPFMEDQACDRIYRIGQSKNVFINKFICKNTIEQRVLHLQGKKRELSNTFLKKTGNKKEYKLTNEDLAYLFEVK</sequence>
<evidence type="ECO:0000313" key="9">
    <source>
        <dbReference type="WBParaSite" id="SRAE_1000149100.1"/>
    </source>
</evidence>
<dbReference type="Pfam" id="PF00271">
    <property type="entry name" value="Helicase_C"/>
    <property type="match status" value="1"/>
</dbReference>